<dbReference type="PROSITE" id="PS50943">
    <property type="entry name" value="HTH_CROC1"/>
    <property type="match status" value="1"/>
</dbReference>
<dbReference type="EMBL" id="ABKSPD020000001">
    <property type="protein sequence ID" value="EKW9774590.1"/>
    <property type="molecule type" value="Genomic_DNA"/>
</dbReference>
<dbReference type="GO" id="GO:0005829">
    <property type="term" value="C:cytosol"/>
    <property type="evidence" value="ECO:0007669"/>
    <property type="project" value="TreeGrafter"/>
</dbReference>
<dbReference type="Proteomes" id="UP000254191">
    <property type="component" value="Unassembled WGS sequence"/>
</dbReference>
<evidence type="ECO:0000313" key="5">
    <source>
        <dbReference type="EMBL" id="MEY2344810.1"/>
    </source>
</evidence>
<accession>A0A1Z1SYL4</accession>
<protein>
    <submittedName>
        <fullName evidence="5">Helix-turn-helix domain-containing protein</fullName>
    </submittedName>
    <submittedName>
        <fullName evidence="3 4">Transcriptional regulator</fullName>
    </submittedName>
</protein>
<evidence type="ECO:0000313" key="10">
    <source>
        <dbReference type="Proteomes" id="UP000254191"/>
    </source>
</evidence>
<dbReference type="RefSeq" id="WP_004245017.1">
    <property type="nucleotide sequence ID" value="NZ_ABFCQN020000007.1"/>
</dbReference>
<sequence>MSKVYPISQIIGHKIRQQRQHLRLSAKAVAERVGVSQQQFSRYENGLCKIDVDMLFLIAKELNVTPTAFLPSPLNEDPIASSSAVTQSKLFWSAQSQI</sequence>
<evidence type="ECO:0000259" key="2">
    <source>
        <dbReference type="PROSITE" id="PS50943"/>
    </source>
</evidence>
<dbReference type="GO" id="GO:0003677">
    <property type="term" value="F:DNA binding"/>
    <property type="evidence" value="ECO:0007669"/>
    <property type="project" value="UniProtKB-KW"/>
</dbReference>
<evidence type="ECO:0000313" key="4">
    <source>
        <dbReference type="EMBL" id="EKW9774590.1"/>
    </source>
</evidence>
<dbReference type="Pfam" id="PF01381">
    <property type="entry name" value="HTH_3"/>
    <property type="match status" value="1"/>
</dbReference>
<name>A0A1Z1SYL4_PROMI</name>
<dbReference type="SUPFAM" id="SSF47413">
    <property type="entry name" value="lambda repressor-like DNA-binding domains"/>
    <property type="match status" value="1"/>
</dbReference>
<dbReference type="PANTHER" id="PTHR46797:SF1">
    <property type="entry name" value="METHYLPHOSPHONATE SYNTHASE"/>
    <property type="match status" value="1"/>
</dbReference>
<dbReference type="EMBL" id="CP021694">
    <property type="protein sequence ID" value="ARX36053.1"/>
    <property type="molecule type" value="Genomic_DNA"/>
</dbReference>
<dbReference type="CDD" id="cd00093">
    <property type="entry name" value="HTH_XRE"/>
    <property type="match status" value="1"/>
</dbReference>
<dbReference type="InterPro" id="IPR010982">
    <property type="entry name" value="Lambda_DNA-bd_dom_sf"/>
</dbReference>
<dbReference type="Gene3D" id="1.10.260.40">
    <property type="entry name" value="lambda repressor-like DNA-binding domains"/>
    <property type="match status" value="1"/>
</dbReference>
<dbReference type="GO" id="GO:0003700">
    <property type="term" value="F:DNA-binding transcription factor activity"/>
    <property type="evidence" value="ECO:0007669"/>
    <property type="project" value="TreeGrafter"/>
</dbReference>
<evidence type="ECO:0000313" key="8">
    <source>
        <dbReference type="Proteomes" id="UP000195540"/>
    </source>
</evidence>
<evidence type="ECO:0000313" key="6">
    <source>
        <dbReference type="EMBL" id="SPZ00394.1"/>
    </source>
</evidence>
<dbReference type="EMBL" id="UAUE01000026">
    <property type="protein sequence ID" value="SPZ00394.1"/>
    <property type="molecule type" value="Genomic_DNA"/>
</dbReference>
<dbReference type="EMBL" id="UGTS01000004">
    <property type="protein sequence ID" value="SUC20624.1"/>
    <property type="molecule type" value="Genomic_DNA"/>
</dbReference>
<dbReference type="OrthoDB" id="6455327at2"/>
<dbReference type="InterPro" id="IPR001387">
    <property type="entry name" value="Cro/C1-type_HTH"/>
</dbReference>
<evidence type="ECO:0000256" key="1">
    <source>
        <dbReference type="ARBA" id="ARBA00023125"/>
    </source>
</evidence>
<reference evidence="3 8" key="1">
    <citation type="submission" date="2017-05" db="EMBL/GenBank/DDBJ databases">
        <title>Whole genome sequencing of Proteus mirabilis AR_0155.</title>
        <authorList>
            <person name="Conlan S."/>
            <person name="Thomas P.J."/>
            <person name="Mullikin J."/>
            <person name="Frank K.M."/>
            <person name="Segre J.A."/>
        </authorList>
    </citation>
    <scope>NUCLEOTIDE SEQUENCE [LARGE SCALE GENOMIC DNA]</scope>
    <source>
        <strain evidence="3 8">AR_0155</strain>
    </source>
</reference>
<organism evidence="4 11">
    <name type="scientific">Proteus mirabilis</name>
    <dbReference type="NCBI Taxonomy" id="584"/>
    <lineage>
        <taxon>Bacteria</taxon>
        <taxon>Pseudomonadati</taxon>
        <taxon>Pseudomonadota</taxon>
        <taxon>Gammaproteobacteria</taxon>
        <taxon>Enterobacterales</taxon>
        <taxon>Morganellaceae</taxon>
        <taxon>Proteus</taxon>
    </lineage>
</organism>
<evidence type="ECO:0000313" key="7">
    <source>
        <dbReference type="EMBL" id="SUC20624.1"/>
    </source>
</evidence>
<dbReference type="SMART" id="SM00530">
    <property type="entry name" value="HTH_XRE"/>
    <property type="match status" value="1"/>
</dbReference>
<dbReference type="Proteomes" id="UP000195540">
    <property type="component" value="Chromosome"/>
</dbReference>
<feature type="domain" description="HTH cro/C1-type" evidence="2">
    <location>
        <begin position="15"/>
        <end position="69"/>
    </location>
</feature>
<keyword evidence="1" id="KW-0238">DNA-binding</keyword>
<dbReference type="AlphaFoldDB" id="A0A1Z1SYL4"/>
<reference evidence="9 10" key="2">
    <citation type="submission" date="2018-06" db="EMBL/GenBank/DDBJ databases">
        <authorList>
            <consortium name="Pathogen Informatics"/>
            <person name="Doyle S."/>
        </authorList>
    </citation>
    <scope>NUCLEOTIDE SEQUENCE [LARGE SCALE GENOMIC DNA]</scope>
    <source>
        <strain evidence="6 9">NCTC10975</strain>
        <strain evidence="7 10">NCTC11938</strain>
    </source>
</reference>
<dbReference type="PANTHER" id="PTHR46797">
    <property type="entry name" value="HTH-TYPE TRANSCRIPTIONAL REGULATOR"/>
    <property type="match status" value="1"/>
</dbReference>
<evidence type="ECO:0000313" key="9">
    <source>
        <dbReference type="Proteomes" id="UP000251485"/>
    </source>
</evidence>
<gene>
    <name evidence="3" type="ORF">AM402_18590</name>
    <name evidence="5" type="ORF">I3679_015050</name>
    <name evidence="6" type="ORF">NCTC10975_03570</name>
    <name evidence="7" type="ORF">NCTC11938_01895</name>
    <name evidence="4" type="ORF">PW210_000342</name>
</gene>
<dbReference type="GeneID" id="6801847"/>
<evidence type="ECO:0000313" key="3">
    <source>
        <dbReference type="EMBL" id="ARX36053.1"/>
    </source>
</evidence>
<dbReference type="Proteomes" id="UP001171165">
    <property type="component" value="Unassembled WGS sequence"/>
</dbReference>
<proteinExistence type="predicted"/>
<reference evidence="5" key="3">
    <citation type="submission" date="2021-05" db="EMBL/GenBank/DDBJ databases">
        <title>First report of NDM-5 and VEB-6 producing Proteus mirabilis isolated from blood of a sepsis patient in Kolkata, India.</title>
        <authorList>
            <person name="Halder G."/>
            <person name="Chaudhuri B."/>
            <person name="Dutta S."/>
        </authorList>
    </citation>
    <scope>NUCLEOTIDE SEQUENCE [LARGE SCALE GENOMIC DNA]</scope>
    <source>
        <strain evidence="5">7049</strain>
    </source>
</reference>
<dbReference type="Proteomes" id="UP000251485">
    <property type="component" value="Unassembled WGS sequence"/>
</dbReference>
<dbReference type="OMA" id="THIDQKI"/>
<dbReference type="KEGG" id="pvl:AOB99_03710"/>
<evidence type="ECO:0000313" key="11">
    <source>
        <dbReference type="Proteomes" id="UP001171165"/>
    </source>
</evidence>
<dbReference type="EMBL" id="JADQCH020000002">
    <property type="protein sequence ID" value="MEY2344810.1"/>
    <property type="molecule type" value="Genomic_DNA"/>
</dbReference>
<dbReference type="InterPro" id="IPR050807">
    <property type="entry name" value="TransReg_Diox_bact_type"/>
</dbReference>
<reference evidence="4" key="4">
    <citation type="submission" date="2023-06" db="EMBL/GenBank/DDBJ databases">
        <authorList>
            <consortium name="Clinical and Environmental Microbiology Branch: Whole genome sequencing antimicrobial resistance pathogens in the healthcare setting"/>
        </authorList>
    </citation>
    <scope>NUCLEOTIDE SEQUENCE</scope>
    <source>
        <strain evidence="4">Microbial</strain>
    </source>
</reference>